<evidence type="ECO:0000256" key="1">
    <source>
        <dbReference type="ARBA" id="ARBA00022603"/>
    </source>
</evidence>
<dbReference type="GO" id="GO:0032259">
    <property type="term" value="P:methylation"/>
    <property type="evidence" value="ECO:0007669"/>
    <property type="project" value="UniProtKB-KW"/>
</dbReference>
<sequence length="236" mass="25163">MTQSHQHPQCAGAQACGPQTDTPKPDDDNRASRWEERYASVEQLWSGCPNDWLPELAANWSPGSALEIGCGEGADVLWLAERGWRVTGLDLSATAIGRLTRHAERLGVASRVTGRVHDVGAGLPEGPFDLVTSFYVHGGPEEGSLDLVALLSHAAARVAPGGHLLTAVHAVNPPWHTHHARTYTADELLEGLAGATTGWEIVVAEERRRQATGPDGQEGSRADAVVCLRRPEAPAS</sequence>
<name>A0A507ZVI4_9ACTO</name>
<dbReference type="Gene3D" id="3.40.50.150">
    <property type="entry name" value="Vaccinia Virus protein VP39"/>
    <property type="match status" value="1"/>
</dbReference>
<evidence type="ECO:0000313" key="6">
    <source>
        <dbReference type="Proteomes" id="UP000319010"/>
    </source>
</evidence>
<gene>
    <name evidence="5" type="ORF">FK256_13135</name>
</gene>
<dbReference type="RefSeq" id="WP_141425049.1">
    <property type="nucleotide sequence ID" value="NZ_JASPFB010000004.1"/>
</dbReference>
<dbReference type="Proteomes" id="UP000319010">
    <property type="component" value="Unassembled WGS sequence"/>
</dbReference>
<dbReference type="CDD" id="cd02440">
    <property type="entry name" value="AdoMet_MTases"/>
    <property type="match status" value="1"/>
</dbReference>
<comment type="caution">
    <text evidence="5">The sequence shown here is derived from an EMBL/GenBank/DDBJ whole genome shotgun (WGS) entry which is preliminary data.</text>
</comment>
<keyword evidence="1 5" id="KW-0489">Methyltransferase</keyword>
<keyword evidence="2 5" id="KW-0808">Transferase</keyword>
<dbReference type="SUPFAM" id="SSF53335">
    <property type="entry name" value="S-adenosyl-L-methionine-dependent methyltransferases"/>
    <property type="match status" value="1"/>
</dbReference>
<evidence type="ECO:0000256" key="2">
    <source>
        <dbReference type="ARBA" id="ARBA00022679"/>
    </source>
</evidence>
<keyword evidence="3" id="KW-0949">S-adenosyl-L-methionine</keyword>
<dbReference type="EMBL" id="VICB01000025">
    <property type="protein sequence ID" value="TQD41499.1"/>
    <property type="molecule type" value="Genomic_DNA"/>
</dbReference>
<accession>A0A507ZVI4</accession>
<organism evidence="5 6">
    <name type="scientific">Actinomyces johnsonii</name>
    <dbReference type="NCBI Taxonomy" id="544581"/>
    <lineage>
        <taxon>Bacteria</taxon>
        <taxon>Bacillati</taxon>
        <taxon>Actinomycetota</taxon>
        <taxon>Actinomycetes</taxon>
        <taxon>Actinomycetales</taxon>
        <taxon>Actinomycetaceae</taxon>
        <taxon>Actinomyces</taxon>
    </lineage>
</organism>
<dbReference type="PANTHER" id="PTHR43464">
    <property type="entry name" value="METHYLTRANSFERASE"/>
    <property type="match status" value="1"/>
</dbReference>
<reference evidence="5 6" key="1">
    <citation type="submission" date="2019-06" db="EMBL/GenBank/DDBJ databases">
        <title>Draft genome sequence of Actinomyces johnsonii CCUG 34287T.</title>
        <authorList>
            <person name="Salva-Serra F."/>
            <person name="Cardew S."/>
            <person name="Moore E."/>
        </authorList>
    </citation>
    <scope>NUCLEOTIDE SEQUENCE [LARGE SCALE GENOMIC DNA]</scope>
    <source>
        <strain evidence="5 6">CCUG 34287</strain>
    </source>
</reference>
<protein>
    <submittedName>
        <fullName evidence="5">Class I SAM-dependent methyltransferase</fullName>
    </submittedName>
</protein>
<dbReference type="AlphaFoldDB" id="A0A507ZVI4"/>
<feature type="region of interest" description="Disordered" evidence="4">
    <location>
        <begin position="1"/>
        <end position="31"/>
    </location>
</feature>
<dbReference type="GO" id="GO:0008168">
    <property type="term" value="F:methyltransferase activity"/>
    <property type="evidence" value="ECO:0007669"/>
    <property type="project" value="UniProtKB-KW"/>
</dbReference>
<dbReference type="Pfam" id="PF13489">
    <property type="entry name" value="Methyltransf_23"/>
    <property type="match status" value="1"/>
</dbReference>
<proteinExistence type="predicted"/>
<evidence type="ECO:0000256" key="3">
    <source>
        <dbReference type="ARBA" id="ARBA00022691"/>
    </source>
</evidence>
<evidence type="ECO:0000313" key="5">
    <source>
        <dbReference type="EMBL" id="TQD41499.1"/>
    </source>
</evidence>
<evidence type="ECO:0000256" key="4">
    <source>
        <dbReference type="SAM" id="MobiDB-lite"/>
    </source>
</evidence>
<dbReference type="InterPro" id="IPR029063">
    <property type="entry name" value="SAM-dependent_MTases_sf"/>
</dbReference>
<dbReference type="PANTHER" id="PTHR43464:SF19">
    <property type="entry name" value="UBIQUINONE BIOSYNTHESIS O-METHYLTRANSFERASE, MITOCHONDRIAL"/>
    <property type="match status" value="1"/>
</dbReference>
<feature type="region of interest" description="Disordered" evidence="4">
    <location>
        <begin position="208"/>
        <end position="236"/>
    </location>
</feature>